<dbReference type="InterPro" id="IPR045584">
    <property type="entry name" value="Pilin-like"/>
</dbReference>
<name>A0A5B9QFE5_9BACT</name>
<dbReference type="EMBL" id="CP042913">
    <property type="protein sequence ID" value="QEG36272.1"/>
    <property type="molecule type" value="Genomic_DNA"/>
</dbReference>
<evidence type="ECO:0000259" key="1">
    <source>
        <dbReference type="Pfam" id="PF07596"/>
    </source>
</evidence>
<dbReference type="AlphaFoldDB" id="A0A5B9QFE5"/>
<reference evidence="2 3" key="1">
    <citation type="submission" date="2019-08" db="EMBL/GenBank/DDBJ databases">
        <title>Deep-cultivation of Planctomycetes and their phenomic and genomic characterization uncovers novel biology.</title>
        <authorList>
            <person name="Wiegand S."/>
            <person name="Jogler M."/>
            <person name="Boedeker C."/>
            <person name="Pinto D."/>
            <person name="Vollmers J."/>
            <person name="Rivas-Marin E."/>
            <person name="Kohn T."/>
            <person name="Peeters S.H."/>
            <person name="Heuer A."/>
            <person name="Rast P."/>
            <person name="Oberbeckmann S."/>
            <person name="Bunk B."/>
            <person name="Jeske O."/>
            <person name="Meyerdierks A."/>
            <person name="Storesund J.E."/>
            <person name="Kallscheuer N."/>
            <person name="Luecker S."/>
            <person name="Lage O.M."/>
            <person name="Pohl T."/>
            <person name="Merkel B.J."/>
            <person name="Hornburger P."/>
            <person name="Mueller R.-W."/>
            <person name="Bruemmer F."/>
            <person name="Labrenz M."/>
            <person name="Spormann A.M."/>
            <person name="Op den Camp H."/>
            <person name="Overmann J."/>
            <person name="Amann R."/>
            <person name="Jetten M.S.M."/>
            <person name="Mascher T."/>
            <person name="Medema M.H."/>
            <person name="Devos D.P."/>
            <person name="Kaster A.-K."/>
            <person name="Ovreas L."/>
            <person name="Rohde M."/>
            <person name="Galperin M.Y."/>
            <person name="Jogler C."/>
        </authorList>
    </citation>
    <scope>NUCLEOTIDE SEQUENCE [LARGE SCALE GENOMIC DNA]</scope>
    <source>
        <strain evidence="2 3">Pr1d</strain>
    </source>
</reference>
<accession>A0A5B9QFE5</accession>
<dbReference type="Pfam" id="PF07963">
    <property type="entry name" value="N_methyl"/>
    <property type="match status" value="1"/>
</dbReference>
<organism evidence="2 3">
    <name type="scientific">Bythopirellula goksoeyrii</name>
    <dbReference type="NCBI Taxonomy" id="1400387"/>
    <lineage>
        <taxon>Bacteria</taxon>
        <taxon>Pseudomonadati</taxon>
        <taxon>Planctomycetota</taxon>
        <taxon>Planctomycetia</taxon>
        <taxon>Pirellulales</taxon>
        <taxon>Lacipirellulaceae</taxon>
        <taxon>Bythopirellula</taxon>
    </lineage>
</organism>
<feature type="domain" description="DUF1559" evidence="1">
    <location>
        <begin position="49"/>
        <end position="336"/>
    </location>
</feature>
<evidence type="ECO:0000313" key="2">
    <source>
        <dbReference type="EMBL" id="QEG36272.1"/>
    </source>
</evidence>
<dbReference type="Pfam" id="PF07596">
    <property type="entry name" value="SBP_bac_10"/>
    <property type="match status" value="1"/>
</dbReference>
<dbReference type="InterPro" id="IPR011453">
    <property type="entry name" value="DUF1559"/>
</dbReference>
<protein>
    <submittedName>
        <fullName evidence="2">Putative major pilin subunit</fullName>
    </submittedName>
</protein>
<dbReference type="NCBIfam" id="TIGR02532">
    <property type="entry name" value="IV_pilin_GFxxxE"/>
    <property type="match status" value="1"/>
</dbReference>
<dbReference type="InterPro" id="IPR027558">
    <property type="entry name" value="Pre_pil_HX9DG_C"/>
</dbReference>
<dbReference type="SUPFAM" id="SSF54523">
    <property type="entry name" value="Pili subunits"/>
    <property type="match status" value="1"/>
</dbReference>
<sequence>MFMGDSKFCSRHELFLPLSKRNRGFTLVELLVVIAIIGVLVALLLPAVQAAREAARRTQCSNNLKQLSLGFMNHHDAHGYFPSSGWGWRWSGDPDLGFGIEQPGGWGFNILPYIEMANLRELGSGMAEGSPERSAAILIQVGTPISAFTCPSRRSAIAYPVVKNGVLAYNATACTEGNCTTARSDYRANSGSINRHEHTGPANATVAKIYDFRFDEEGVKQEPINGITHQRSMIDMSRITDGTSNTYCVGEKYLNSDHYLTGESSADDQHILLGYDSDVNGYTGSSFDPYDDNYLIPLRDRPGLDGTFNFGSAHPSTFHMAFCDGSVKAIPFDIDPRVHKNLGARDDGQTVDRSSF</sequence>
<keyword evidence="3" id="KW-1185">Reference proteome</keyword>
<dbReference type="NCBIfam" id="TIGR04294">
    <property type="entry name" value="pre_pil_HX9DG"/>
    <property type="match status" value="1"/>
</dbReference>
<dbReference type="InterPro" id="IPR012902">
    <property type="entry name" value="N_methyl_site"/>
</dbReference>
<dbReference type="Gene3D" id="3.30.700.10">
    <property type="entry name" value="Glycoprotein, Type 4 Pilin"/>
    <property type="match status" value="1"/>
</dbReference>
<proteinExistence type="predicted"/>
<evidence type="ECO:0000313" key="3">
    <source>
        <dbReference type="Proteomes" id="UP000323917"/>
    </source>
</evidence>
<dbReference type="PROSITE" id="PS00409">
    <property type="entry name" value="PROKAR_NTER_METHYL"/>
    <property type="match status" value="1"/>
</dbReference>
<dbReference type="PANTHER" id="PTHR30093">
    <property type="entry name" value="GENERAL SECRETION PATHWAY PROTEIN G"/>
    <property type="match status" value="1"/>
</dbReference>
<gene>
    <name evidence="2" type="ORF">Pr1d_35840</name>
</gene>
<dbReference type="KEGG" id="bgok:Pr1d_35840"/>
<dbReference type="OrthoDB" id="255848at2"/>
<dbReference type="Proteomes" id="UP000323917">
    <property type="component" value="Chromosome"/>
</dbReference>
<dbReference type="PANTHER" id="PTHR30093:SF2">
    <property type="entry name" value="TYPE II SECRETION SYSTEM PROTEIN H"/>
    <property type="match status" value="1"/>
</dbReference>